<name>A0A9N9K8B2_9GLOM</name>
<dbReference type="EMBL" id="CAJVQA010043323">
    <property type="protein sequence ID" value="CAG8815662.1"/>
    <property type="molecule type" value="Genomic_DNA"/>
</dbReference>
<dbReference type="Proteomes" id="UP000789759">
    <property type="component" value="Unassembled WGS sequence"/>
</dbReference>
<evidence type="ECO:0000313" key="2">
    <source>
        <dbReference type="EMBL" id="CAG8815662.1"/>
    </source>
</evidence>
<sequence length="146" mass="16904">ADLLGYQRLYIEVESDLEDSSNGYITTKNKNGINDDDYDHSFVEKIISDKLKKPIDKLYLGGKIHKCRKENYVPGTSIIAEKLLEHSKVYVNILEMGLFQYFTYSHRADKESKKENDNASKTKNDNDSKPEDDYKVDISETINHMM</sequence>
<feature type="non-terminal residue" evidence="2">
    <location>
        <position position="146"/>
    </location>
</feature>
<reference evidence="2" key="1">
    <citation type="submission" date="2021-06" db="EMBL/GenBank/DDBJ databases">
        <authorList>
            <person name="Kallberg Y."/>
            <person name="Tangrot J."/>
            <person name="Rosling A."/>
        </authorList>
    </citation>
    <scope>NUCLEOTIDE SEQUENCE</scope>
    <source>
        <strain evidence="2">FL966</strain>
    </source>
</reference>
<keyword evidence="3" id="KW-1185">Reference proteome</keyword>
<protein>
    <submittedName>
        <fullName evidence="2">10172_t:CDS:1</fullName>
    </submittedName>
</protein>
<dbReference type="AlphaFoldDB" id="A0A9N9K8B2"/>
<organism evidence="2 3">
    <name type="scientific">Cetraspora pellucida</name>
    <dbReference type="NCBI Taxonomy" id="1433469"/>
    <lineage>
        <taxon>Eukaryota</taxon>
        <taxon>Fungi</taxon>
        <taxon>Fungi incertae sedis</taxon>
        <taxon>Mucoromycota</taxon>
        <taxon>Glomeromycotina</taxon>
        <taxon>Glomeromycetes</taxon>
        <taxon>Diversisporales</taxon>
        <taxon>Gigasporaceae</taxon>
        <taxon>Cetraspora</taxon>
    </lineage>
</organism>
<gene>
    <name evidence="2" type="ORF">CPELLU_LOCUS19160</name>
</gene>
<accession>A0A9N9K8B2</accession>
<evidence type="ECO:0000313" key="3">
    <source>
        <dbReference type="Proteomes" id="UP000789759"/>
    </source>
</evidence>
<feature type="region of interest" description="Disordered" evidence="1">
    <location>
        <begin position="108"/>
        <end position="136"/>
    </location>
</feature>
<comment type="caution">
    <text evidence="2">The sequence shown here is derived from an EMBL/GenBank/DDBJ whole genome shotgun (WGS) entry which is preliminary data.</text>
</comment>
<evidence type="ECO:0000256" key="1">
    <source>
        <dbReference type="SAM" id="MobiDB-lite"/>
    </source>
</evidence>
<proteinExistence type="predicted"/>
<dbReference type="OrthoDB" id="2431777at2759"/>